<dbReference type="Pfam" id="PF00145">
    <property type="entry name" value="DNA_methylase"/>
    <property type="match status" value="1"/>
</dbReference>
<proteinExistence type="inferred from homology"/>
<evidence type="ECO:0000256" key="3">
    <source>
        <dbReference type="ARBA" id="ARBA00022679"/>
    </source>
</evidence>
<dbReference type="GO" id="GO:0003886">
    <property type="term" value="F:DNA (cytosine-5-)-methyltransferase activity"/>
    <property type="evidence" value="ECO:0007669"/>
    <property type="project" value="UniProtKB-EC"/>
</dbReference>
<evidence type="ECO:0000256" key="4">
    <source>
        <dbReference type="ARBA" id="ARBA00022691"/>
    </source>
</evidence>
<dbReference type="PRINTS" id="PR00105">
    <property type="entry name" value="C5METTRFRASE"/>
</dbReference>
<comment type="similarity">
    <text evidence="5">Belongs to the class I-like SAM-binding methyltransferase superfamily. C5-methyltransferase family.</text>
</comment>
<keyword evidence="3 5" id="KW-0808">Transferase</keyword>
<dbReference type="EMBL" id="BK015206">
    <property type="protein sequence ID" value="DAD95900.1"/>
    <property type="molecule type" value="Genomic_DNA"/>
</dbReference>
<accession>A0A8S5NNF8</accession>
<dbReference type="GO" id="GO:0032259">
    <property type="term" value="P:methylation"/>
    <property type="evidence" value="ECO:0007669"/>
    <property type="project" value="UniProtKB-KW"/>
</dbReference>
<keyword evidence="2 5" id="KW-0489">Methyltransferase</keyword>
<name>A0A8S5NNF8_9CAUD</name>
<dbReference type="PANTHER" id="PTHR10629:SF52">
    <property type="entry name" value="DNA (CYTOSINE-5)-METHYLTRANSFERASE 1"/>
    <property type="match status" value="1"/>
</dbReference>
<dbReference type="PROSITE" id="PS51679">
    <property type="entry name" value="SAM_MT_C5"/>
    <property type="match status" value="1"/>
</dbReference>
<dbReference type="EC" id="2.1.1.37" evidence="1"/>
<feature type="active site" evidence="5">
    <location>
        <position position="78"/>
    </location>
</feature>
<dbReference type="GO" id="GO:0044027">
    <property type="term" value="P:negative regulation of gene expression via chromosomal CpG island methylation"/>
    <property type="evidence" value="ECO:0007669"/>
    <property type="project" value="TreeGrafter"/>
</dbReference>
<evidence type="ECO:0000256" key="5">
    <source>
        <dbReference type="PROSITE-ProRule" id="PRU01016"/>
    </source>
</evidence>
<dbReference type="SUPFAM" id="SSF53335">
    <property type="entry name" value="S-adenosyl-L-methionine-dependent methyltransferases"/>
    <property type="match status" value="1"/>
</dbReference>
<organism evidence="6">
    <name type="scientific">Siphoviridae sp. ctGMq5</name>
    <dbReference type="NCBI Taxonomy" id="2826220"/>
    <lineage>
        <taxon>Viruses</taxon>
        <taxon>Duplodnaviria</taxon>
        <taxon>Heunggongvirae</taxon>
        <taxon>Uroviricota</taxon>
        <taxon>Caudoviricetes</taxon>
    </lineage>
</organism>
<sequence>MENLIIDCFAGGGGASKGIEMALNRPIDIAVNHDPEAIRMHKVNHPDTLHLTEDIFKVDLQKQVAGKHVALMWASPDCTSHSKAKGGQPRKKGLRILPWAVYKHAKLILPDVIIMENVEEIQQWGPLDESGRPIKSRAGEDYNKFITAMKSIGYEFDSRELVAADYGAPTTRKRWYAVFRRDGKPINWPMATHSKNGDSGTEKWLECGDYIDWSDLGNSIFTRKKPLADATMRRIANGYRKYIVENDRPYIVDNEDAVAFLIQYHGETKAGDSRGQLLTEPIKTIDTSNRYGLVTAFITKYYKSGIGQGCDEPLHTITTSPGHFGLISAFLIKYYGTGCGQTLDEPLATITTKDRFGLVNVITEINGEKYVLKDIFLRMLKAEPELKTMQGFPEDYIITRDAEGKRYPIKEQVARIGNSVVPIMAQMLVAANCSYLRKERA</sequence>
<evidence type="ECO:0000256" key="2">
    <source>
        <dbReference type="ARBA" id="ARBA00022603"/>
    </source>
</evidence>
<evidence type="ECO:0000256" key="1">
    <source>
        <dbReference type="ARBA" id="ARBA00011975"/>
    </source>
</evidence>
<dbReference type="InterPro" id="IPR029063">
    <property type="entry name" value="SAM-dependent_MTases_sf"/>
</dbReference>
<protein>
    <recommendedName>
        <fullName evidence="1">DNA (cytosine-5-)-methyltransferase</fullName>
        <ecNumber evidence="1">2.1.1.37</ecNumber>
    </recommendedName>
</protein>
<dbReference type="GO" id="GO:0003677">
    <property type="term" value="F:DNA binding"/>
    <property type="evidence" value="ECO:0007669"/>
    <property type="project" value="TreeGrafter"/>
</dbReference>
<keyword evidence="4 5" id="KW-0949">S-adenosyl-L-methionine</keyword>
<dbReference type="InterPro" id="IPR050390">
    <property type="entry name" value="C5-Methyltransferase"/>
</dbReference>
<dbReference type="PANTHER" id="PTHR10629">
    <property type="entry name" value="CYTOSINE-SPECIFIC METHYLTRANSFERASE"/>
    <property type="match status" value="1"/>
</dbReference>
<dbReference type="InterPro" id="IPR001525">
    <property type="entry name" value="C5_MeTfrase"/>
</dbReference>
<evidence type="ECO:0000313" key="6">
    <source>
        <dbReference type="EMBL" id="DAD95900.1"/>
    </source>
</evidence>
<reference evidence="6" key="1">
    <citation type="journal article" date="2021" name="Proc. Natl. Acad. Sci. U.S.A.">
        <title>A Catalog of Tens of Thousands of Viruses from Human Metagenomes Reveals Hidden Associations with Chronic Diseases.</title>
        <authorList>
            <person name="Tisza M.J."/>
            <person name="Buck C.B."/>
        </authorList>
    </citation>
    <scope>NUCLEOTIDE SEQUENCE</scope>
    <source>
        <strain evidence="6">CtGMq5</strain>
    </source>
</reference>
<dbReference type="Gene3D" id="3.40.50.150">
    <property type="entry name" value="Vaccinia Virus protein VP39"/>
    <property type="match status" value="1"/>
</dbReference>